<dbReference type="AlphaFoldDB" id="A0A9E8LYU9"/>
<evidence type="ECO:0000313" key="4">
    <source>
        <dbReference type="EMBL" id="WAA12250.1"/>
    </source>
</evidence>
<evidence type="ECO:0000313" key="5">
    <source>
        <dbReference type="Proteomes" id="UP001164726"/>
    </source>
</evidence>
<accession>A0A9E8LYU9</accession>
<feature type="compositionally biased region" description="Polar residues" evidence="1">
    <location>
        <begin position="272"/>
        <end position="282"/>
    </location>
</feature>
<keyword evidence="2" id="KW-1133">Transmembrane helix</keyword>
<dbReference type="GO" id="GO:0015889">
    <property type="term" value="P:cobalamin transport"/>
    <property type="evidence" value="ECO:0007669"/>
    <property type="project" value="TreeGrafter"/>
</dbReference>
<dbReference type="InterPro" id="IPR008930">
    <property type="entry name" value="Terpenoid_cyclase/PrenylTrfase"/>
</dbReference>
<keyword evidence="5" id="KW-1185">Reference proteome</keyword>
<organism evidence="4 5">
    <name type="scientific">Fervidibacillus halotolerans</name>
    <dbReference type="NCBI Taxonomy" id="2980027"/>
    <lineage>
        <taxon>Bacteria</taxon>
        <taxon>Bacillati</taxon>
        <taxon>Bacillota</taxon>
        <taxon>Bacilli</taxon>
        <taxon>Bacillales</taxon>
        <taxon>Bacillaceae</taxon>
        <taxon>Fervidibacillus</taxon>
    </lineage>
</organism>
<evidence type="ECO:0000256" key="2">
    <source>
        <dbReference type="SAM" id="Phobius"/>
    </source>
</evidence>
<dbReference type="CDD" id="cd00688">
    <property type="entry name" value="ISOPREN_C2_like"/>
    <property type="match status" value="1"/>
</dbReference>
<dbReference type="PANTHER" id="PTHR10559">
    <property type="entry name" value="TRANSCOBALAMIN-1/GASTRIC INTRINSIC FACTOR"/>
    <property type="match status" value="1"/>
</dbReference>
<dbReference type="GO" id="GO:0031419">
    <property type="term" value="F:cobalamin binding"/>
    <property type="evidence" value="ECO:0007669"/>
    <property type="project" value="TreeGrafter"/>
</dbReference>
<keyword evidence="2" id="KW-0472">Membrane</keyword>
<dbReference type="EMBL" id="CP106877">
    <property type="protein sequence ID" value="WAA12250.1"/>
    <property type="molecule type" value="Genomic_DNA"/>
</dbReference>
<dbReference type="Proteomes" id="UP001164726">
    <property type="component" value="Chromosome"/>
</dbReference>
<dbReference type="GO" id="GO:0005615">
    <property type="term" value="C:extracellular space"/>
    <property type="evidence" value="ECO:0007669"/>
    <property type="project" value="TreeGrafter"/>
</dbReference>
<keyword evidence="2" id="KW-0812">Transmembrane</keyword>
<feature type="transmembrane region" description="Helical" evidence="2">
    <location>
        <begin position="600"/>
        <end position="618"/>
    </location>
</feature>
<dbReference type="Pfam" id="PF14478">
    <property type="entry name" value="DUF4430"/>
    <property type="match status" value="1"/>
</dbReference>
<dbReference type="PANTHER" id="PTHR10559:SF18">
    <property type="entry name" value="TRANSCOBALAMIN II"/>
    <property type="match status" value="1"/>
</dbReference>
<proteinExistence type="predicted"/>
<dbReference type="Gene3D" id="2.170.130.30">
    <property type="match status" value="2"/>
</dbReference>
<dbReference type="KEGG" id="fhl:OE105_11890"/>
<feature type="domain" description="Transcobalamin-like C-terminal" evidence="3">
    <location>
        <begin position="65"/>
        <end position="130"/>
    </location>
</feature>
<feature type="region of interest" description="Disordered" evidence="1">
    <location>
        <begin position="257"/>
        <end position="283"/>
    </location>
</feature>
<dbReference type="RefSeq" id="WP_275420388.1">
    <property type="nucleotide sequence ID" value="NZ_CP106877.1"/>
</dbReference>
<evidence type="ECO:0000259" key="3">
    <source>
        <dbReference type="Pfam" id="PF14478"/>
    </source>
</evidence>
<sequence>MIMEKRWRKIASIFVIGLLFLLQIGIFHQVNVFADQLPQGTIITVLDRDGDPIIATKAVPFEEGASAKDLLEKVADQVTFESTEYGPFLTGINGHFPENNDYWGFFINGESSMIGVADYTVQHGDHLLFQIIDGTKWPPASVNVTVTAVDGTGKVVIPETSLSVVKGATAYDALIQAAKKNDVSMNISIDSQWLVMVEGLGNVQLGDKEFWATYMNGQGMSVGVSSYQLNECDRLYLTVASFADDRFPSTIEEEVEKWKNCPNSDEERDPSTGENENQTGSDQNVQEIVNEVVQYLQANSSFHWQSYIAYPYLNKEIPDTVVGDVVDEIKSSQGNFRNVTELEKTILILTAAGKDAKQVAGYDLIDLLGNHENMTKQGNNGPIMALIALDSGNYEIPKDALWTREKLIDMIIENQLASGGWSLVGDHPSTDITGMALAALSPYQKKENVRNAIDKAVQWLSNEQTETGGFYEELNGGEASESIAQVIIGLTANQIDPTGDLFTKLKGNLVQRLISFFREDGGFAHLPSDKYSNSISSNQALLALVAYQNYLDGNRSVFQLVDRFNDLSPIDQNGPNIDQEKQTSLEGKRLPNTATANEQLLFIGMLVLVLALFTYRFYRKIHIKS</sequence>
<dbReference type="SUPFAM" id="SSF48239">
    <property type="entry name" value="Terpenoid cyclases/Protein prenyltransferases"/>
    <property type="match status" value="1"/>
</dbReference>
<gene>
    <name evidence="4" type="ORF">OE105_11890</name>
</gene>
<reference evidence="4" key="1">
    <citation type="submission" date="2022-09" db="EMBL/GenBank/DDBJ databases">
        <title>Complete Genomes of Fervidibacillus albus and Fervidibacillus halotolerans isolated from tidal flat sediments.</title>
        <authorList>
            <person name="Kwon K.K."/>
            <person name="Yang S.-H."/>
            <person name="Park M.J."/>
            <person name="Oh H.-M."/>
        </authorList>
    </citation>
    <scope>NUCLEOTIDE SEQUENCE</scope>
    <source>
        <strain evidence="4">MEBiC13594</strain>
    </source>
</reference>
<evidence type="ECO:0000256" key="1">
    <source>
        <dbReference type="SAM" id="MobiDB-lite"/>
    </source>
</evidence>
<dbReference type="Gene3D" id="1.50.10.20">
    <property type="match status" value="1"/>
</dbReference>
<dbReference type="InterPro" id="IPR027954">
    <property type="entry name" value="Transcobalamin-like_C"/>
</dbReference>
<name>A0A9E8LYU9_9BACI</name>
<dbReference type="InterPro" id="IPR051588">
    <property type="entry name" value="Cobalamin_Transport"/>
</dbReference>
<protein>
    <submittedName>
        <fullName evidence="4">DUF4430 domain-containing protein</fullName>
    </submittedName>
</protein>